<evidence type="ECO:0000313" key="1">
    <source>
        <dbReference type="EMBL" id="KAF0685637.1"/>
    </source>
</evidence>
<accession>A0A6G0VJD6</accession>
<organism evidence="1 2">
    <name type="scientific">Aphis craccivora</name>
    <name type="common">Cowpea aphid</name>
    <dbReference type="NCBI Taxonomy" id="307492"/>
    <lineage>
        <taxon>Eukaryota</taxon>
        <taxon>Metazoa</taxon>
        <taxon>Ecdysozoa</taxon>
        <taxon>Arthropoda</taxon>
        <taxon>Hexapoda</taxon>
        <taxon>Insecta</taxon>
        <taxon>Pterygota</taxon>
        <taxon>Neoptera</taxon>
        <taxon>Paraneoptera</taxon>
        <taxon>Hemiptera</taxon>
        <taxon>Sternorrhyncha</taxon>
        <taxon>Aphidomorpha</taxon>
        <taxon>Aphidoidea</taxon>
        <taxon>Aphididae</taxon>
        <taxon>Aphidini</taxon>
        <taxon>Aphis</taxon>
        <taxon>Aphis</taxon>
    </lineage>
</organism>
<keyword evidence="2" id="KW-1185">Reference proteome</keyword>
<dbReference type="AlphaFoldDB" id="A0A6G0VJD6"/>
<dbReference type="Proteomes" id="UP000478052">
    <property type="component" value="Unassembled WGS sequence"/>
</dbReference>
<dbReference type="EMBL" id="VUJU01016995">
    <property type="protein sequence ID" value="KAF0685637.1"/>
    <property type="molecule type" value="Genomic_DNA"/>
</dbReference>
<evidence type="ECO:0000313" key="2">
    <source>
        <dbReference type="Proteomes" id="UP000478052"/>
    </source>
</evidence>
<gene>
    <name evidence="1" type="ORF">FWK35_00039367</name>
</gene>
<comment type="caution">
    <text evidence="1">The sequence shown here is derived from an EMBL/GenBank/DDBJ whole genome shotgun (WGS) entry which is preliminary data.</text>
</comment>
<name>A0A6G0VJD6_APHCR</name>
<sequence>MLSSNPSNLTVQKCLQNVADDVTSRIHAKHTLPKLDMTVDLAKKLNQPEFSSLETAGNKMNNIYIKPSAFNFNTMSRGNISCPAEAVNKMNHVIKYIQHNKF</sequence>
<proteinExistence type="predicted"/>
<protein>
    <submittedName>
        <fullName evidence="1">Uncharacterized protein</fullName>
    </submittedName>
</protein>
<reference evidence="1 2" key="1">
    <citation type="submission" date="2019-08" db="EMBL/GenBank/DDBJ databases">
        <title>Whole genome of Aphis craccivora.</title>
        <authorList>
            <person name="Voronova N.V."/>
            <person name="Shulinski R.S."/>
            <person name="Bandarenka Y.V."/>
            <person name="Zhorov D.G."/>
            <person name="Warner D."/>
        </authorList>
    </citation>
    <scope>NUCLEOTIDE SEQUENCE [LARGE SCALE GENOMIC DNA]</scope>
    <source>
        <strain evidence="1">180601</strain>
        <tissue evidence="1">Whole Body</tissue>
    </source>
</reference>